<organism evidence="1">
    <name type="scientific">viral metagenome</name>
    <dbReference type="NCBI Taxonomy" id="1070528"/>
    <lineage>
        <taxon>unclassified sequences</taxon>
        <taxon>metagenomes</taxon>
        <taxon>organismal metagenomes</taxon>
    </lineage>
</organism>
<proteinExistence type="predicted"/>
<reference evidence="1" key="1">
    <citation type="journal article" date="2020" name="Nature">
        <title>Giant virus diversity and host interactions through global metagenomics.</title>
        <authorList>
            <person name="Schulz F."/>
            <person name="Roux S."/>
            <person name="Paez-Espino D."/>
            <person name="Jungbluth S."/>
            <person name="Walsh D.A."/>
            <person name="Denef V.J."/>
            <person name="McMahon K.D."/>
            <person name="Konstantinidis K.T."/>
            <person name="Eloe-Fadrosh E.A."/>
            <person name="Kyrpides N.C."/>
            <person name="Woyke T."/>
        </authorList>
    </citation>
    <scope>NUCLEOTIDE SEQUENCE</scope>
    <source>
        <strain evidence="1">GVMAG-S-1062768-28</strain>
    </source>
</reference>
<sequence length="567" mass="66062">MLPVVYVDVGVWQPYILDNIKNTILFGNTNIHVICDKAFFEYFDCLNEIQKKYITLIDQADFVDNYTETSKLDKDFRGGFWQHCSRRFFLIKDWMNKNDIQNCYHVENDVPSYINFEETFQTFDKNKLWAPLTNPWWGVPSLMFLNRQVLGKFVDTFNPSKNDMENLAYFYHTNRDLVGNLPIFYEGNTIYSQNFKGLLFDAAAMGQYLGGVDPRNQEGDTRGFVNESCAIQNYHKHKFYWVKKDNLYVPHILVPLSTSNNLKGQLIPIANLHIHHKNLECFMADDPKEDSKFITRFEKVEHIVVPTDKEIQEYTGIKGFRFDNSFGLTLRENMVGDLTSMKEKINAGTNFSCVKFGDGEWLNMISITENERNCDGNNYFRGLGDDLVRSYIFFLQNKDTLISRWTDQVYNLEETLDKLYLIRDKKDNKFVYYDLLIHKWPFVPEQIDLFKSIRDSGRTKVYISNEPMVHALTSFLNIGVGIVIPPINCYLFREDIISHIKKAIQGDNAIVLFSAGMASKVLVWKLMIDCPNNTYIDIGSTFDGLVRVSRDYNSGSDYRQNLINAYK</sequence>
<evidence type="ECO:0000313" key="1">
    <source>
        <dbReference type="EMBL" id="QHU08431.1"/>
    </source>
</evidence>
<dbReference type="EMBL" id="MN740696">
    <property type="protein sequence ID" value="QHU08431.1"/>
    <property type="molecule type" value="Genomic_DNA"/>
</dbReference>
<name>A0A6C0JU45_9ZZZZ</name>
<protein>
    <submittedName>
        <fullName evidence="1">Uncharacterized protein</fullName>
    </submittedName>
</protein>
<accession>A0A6C0JU45</accession>
<dbReference type="AlphaFoldDB" id="A0A6C0JU45"/>